<dbReference type="Pfam" id="PF02852">
    <property type="entry name" value="Pyr_redox_dim"/>
    <property type="match status" value="1"/>
</dbReference>
<dbReference type="PANTHER" id="PTHR43014">
    <property type="entry name" value="MERCURIC REDUCTASE"/>
    <property type="match status" value="1"/>
</dbReference>
<dbReference type="GO" id="GO:0003955">
    <property type="term" value="F:NAD(P)H dehydrogenase (quinone) activity"/>
    <property type="evidence" value="ECO:0007669"/>
    <property type="project" value="TreeGrafter"/>
</dbReference>
<feature type="binding site" evidence="9">
    <location>
        <position position="259"/>
    </location>
    <ligand>
        <name>NAD(+)</name>
        <dbReference type="ChEBI" id="CHEBI:57540"/>
    </ligand>
</feature>
<evidence type="ECO:0000259" key="13">
    <source>
        <dbReference type="Pfam" id="PF07992"/>
    </source>
</evidence>
<evidence type="ECO:0000256" key="6">
    <source>
        <dbReference type="ARBA" id="ARBA00023157"/>
    </source>
</evidence>
<dbReference type="FunFam" id="3.30.390.30:FF:000001">
    <property type="entry name" value="Dihydrolipoyl dehydrogenase"/>
    <property type="match status" value="1"/>
</dbReference>
<feature type="domain" description="FAD/NAD(P)-binding" evidence="13">
    <location>
        <begin position="8"/>
        <end position="310"/>
    </location>
</feature>
<accession>A0A134B1T6</accession>
<feature type="binding site" evidence="9">
    <location>
        <position position="299"/>
    </location>
    <ligand>
        <name>FAD</name>
        <dbReference type="ChEBI" id="CHEBI:57692"/>
    </ligand>
</feature>
<evidence type="ECO:0000313" key="15">
    <source>
        <dbReference type="Proteomes" id="UP000070224"/>
    </source>
</evidence>
<organism evidence="14 15">
    <name type="scientific">Porphyromonas somerae</name>
    <dbReference type="NCBI Taxonomy" id="322095"/>
    <lineage>
        <taxon>Bacteria</taxon>
        <taxon>Pseudomonadati</taxon>
        <taxon>Bacteroidota</taxon>
        <taxon>Bacteroidia</taxon>
        <taxon>Bacteroidales</taxon>
        <taxon>Porphyromonadaceae</taxon>
        <taxon>Porphyromonas</taxon>
    </lineage>
</organism>
<dbReference type="InterPro" id="IPR016156">
    <property type="entry name" value="FAD/NAD-linked_Rdtase_dimer_sf"/>
</dbReference>
<dbReference type="EMBL" id="LSDK01000131">
    <property type="protein sequence ID" value="KXB73884.1"/>
    <property type="molecule type" value="Genomic_DNA"/>
</dbReference>
<dbReference type="OrthoDB" id="9800167at2"/>
<comment type="cofactor">
    <cofactor evidence="9">
        <name>FAD</name>
        <dbReference type="ChEBI" id="CHEBI:57692"/>
    </cofactor>
    <text evidence="9">Binds 1 FAD per subunit.</text>
</comment>
<dbReference type="InterPro" id="IPR036188">
    <property type="entry name" value="FAD/NAD-bd_sf"/>
</dbReference>
<dbReference type="PATRIC" id="fig|322095.3.peg.1878"/>
<dbReference type="GO" id="GO:0016668">
    <property type="term" value="F:oxidoreductase activity, acting on a sulfur group of donors, NAD(P) as acceptor"/>
    <property type="evidence" value="ECO:0007669"/>
    <property type="project" value="InterPro"/>
</dbReference>
<feature type="binding site" evidence="9">
    <location>
        <position position="196"/>
    </location>
    <ligand>
        <name>NAD(+)</name>
        <dbReference type="ChEBI" id="CHEBI:57540"/>
    </ligand>
</feature>
<evidence type="ECO:0000256" key="3">
    <source>
        <dbReference type="ARBA" id="ARBA00022827"/>
    </source>
</evidence>
<keyword evidence="4" id="KW-0521">NADP</keyword>
<evidence type="ECO:0000256" key="10">
    <source>
        <dbReference type="PIRSR" id="PIRSR000350-4"/>
    </source>
</evidence>
<dbReference type="Pfam" id="PF07992">
    <property type="entry name" value="Pyr_redox_2"/>
    <property type="match status" value="1"/>
</dbReference>
<dbReference type="RefSeq" id="WP_060935974.1">
    <property type="nucleotide sequence ID" value="NZ_KQ960464.1"/>
</dbReference>
<evidence type="ECO:0000256" key="8">
    <source>
        <dbReference type="PIRSR" id="PIRSR000350-2"/>
    </source>
</evidence>
<protein>
    <submittedName>
        <fullName evidence="14">Pyridine nucleotide-disulfide oxidoreductase</fullName>
    </submittedName>
</protein>
<keyword evidence="2 11" id="KW-0285">Flavoprotein</keyword>
<dbReference type="InterPro" id="IPR004099">
    <property type="entry name" value="Pyr_nucl-diS_OxRdtase_dimer"/>
</dbReference>
<keyword evidence="7 11" id="KW-0676">Redox-active center</keyword>
<reference evidence="15" key="1">
    <citation type="submission" date="2016-01" db="EMBL/GenBank/DDBJ databases">
        <authorList>
            <person name="Mitreva M."/>
            <person name="Pepin K.H."/>
            <person name="Mihindukulasuriya K.A."/>
            <person name="Fulton R."/>
            <person name="Fronick C."/>
            <person name="O'Laughlin M."/>
            <person name="Miner T."/>
            <person name="Herter B."/>
            <person name="Rosa B.A."/>
            <person name="Cordes M."/>
            <person name="Tomlinson C."/>
            <person name="Wollam A."/>
            <person name="Palsikar V.B."/>
            <person name="Mardis E.R."/>
            <person name="Wilson R.K."/>
        </authorList>
    </citation>
    <scope>NUCLEOTIDE SEQUENCE [LARGE SCALE GENOMIC DNA]</scope>
    <source>
        <strain evidence="15">KA00683</strain>
    </source>
</reference>
<dbReference type="InterPro" id="IPR012999">
    <property type="entry name" value="Pyr_OxRdtase_I_AS"/>
</dbReference>
<keyword evidence="15" id="KW-1185">Reference proteome</keyword>
<evidence type="ECO:0000256" key="5">
    <source>
        <dbReference type="ARBA" id="ARBA00023002"/>
    </source>
</evidence>
<dbReference type="InterPro" id="IPR001100">
    <property type="entry name" value="Pyr_nuc-diS_OxRdtase"/>
</dbReference>
<dbReference type="Proteomes" id="UP000070224">
    <property type="component" value="Unassembled WGS sequence"/>
</dbReference>
<keyword evidence="9" id="KW-0520">NAD</keyword>
<keyword evidence="3 9" id="KW-0274">FAD</keyword>
<evidence type="ECO:0000313" key="14">
    <source>
        <dbReference type="EMBL" id="KXB73884.1"/>
    </source>
</evidence>
<dbReference type="Gene3D" id="3.50.50.60">
    <property type="entry name" value="FAD/NAD(P)-binding domain"/>
    <property type="match status" value="2"/>
</dbReference>
<dbReference type="PRINTS" id="PR00411">
    <property type="entry name" value="PNDRDTASEI"/>
</dbReference>
<dbReference type="PIRSF" id="PIRSF000350">
    <property type="entry name" value="Mercury_reductase_MerA"/>
    <property type="match status" value="1"/>
</dbReference>
<dbReference type="Gene3D" id="3.30.390.30">
    <property type="match status" value="1"/>
</dbReference>
<name>A0A134B1T6_9PORP</name>
<feature type="active site" description="Proton acceptor" evidence="8">
    <location>
        <position position="433"/>
    </location>
</feature>
<keyword evidence="9" id="KW-0547">Nucleotide-binding</keyword>
<proteinExistence type="inferred from homology"/>
<feature type="domain" description="Pyridine nucleotide-disulphide oxidoreductase dimerisation" evidence="12">
    <location>
        <begin position="336"/>
        <end position="442"/>
    </location>
</feature>
<dbReference type="PRINTS" id="PR00368">
    <property type="entry name" value="FADPNR"/>
</dbReference>
<feature type="disulfide bond" description="Redox-active" evidence="10">
    <location>
        <begin position="45"/>
        <end position="50"/>
    </location>
</feature>
<dbReference type="SUPFAM" id="SSF55424">
    <property type="entry name" value="FAD/NAD-linked reductases, dimerisation (C-terminal) domain"/>
    <property type="match status" value="1"/>
</dbReference>
<dbReference type="SUPFAM" id="SSF51905">
    <property type="entry name" value="FAD/NAD(P)-binding domain"/>
    <property type="match status" value="1"/>
</dbReference>
<evidence type="ECO:0000256" key="2">
    <source>
        <dbReference type="ARBA" id="ARBA00022630"/>
    </source>
</evidence>
<gene>
    <name evidence="14" type="ORF">HMPREF3185_01903</name>
</gene>
<sequence length="447" mass="47995">MTTRSISHLIIGFGKAGKTLAADLAKHGESVILVEQSAAMYGGTCINIGCIPSKLLLVEGEKSARLTDKSAAFQAAMQRREQLTSALRAANYNKLATIPGVEILTGTARFLSPNVVEVLTEDGACQIEAERIYINTGARPATLALEGADDKRIYDSTELLQLDSLPARLVIVGGGYISLEFACMYAAFGTDVTILEQGDTFLAREDRDVAEAMLAMLADRGVKVVLQAETKRFVPGEEAVTVVTSQGEYAAEAVLVAIGRRPNVEALHLEAAGVQLTSRGFVQTDEYLRAAPNIWAMGDVAGSPQFTYVSLDDYRIVRDQILGEGKRTTKDRLLLPTSVFTTPTLAQVGMTETMAAASGRPYEVKRLQTAAIPKAKILGETHGLLKAIVDTETGLILGATLFCPEAHELINLLKLAMDHQIPAAALHTQIFTHPTIAEALNDLFAPN</sequence>
<feature type="binding site" evidence="9">
    <location>
        <begin position="173"/>
        <end position="180"/>
    </location>
    <ligand>
        <name>NAD(+)</name>
        <dbReference type="ChEBI" id="CHEBI:57540"/>
    </ligand>
</feature>
<evidence type="ECO:0000256" key="7">
    <source>
        <dbReference type="ARBA" id="ARBA00023284"/>
    </source>
</evidence>
<comment type="similarity">
    <text evidence="1 11">Belongs to the class-I pyridine nucleotide-disulfide oxidoreductase family.</text>
</comment>
<keyword evidence="5 11" id="KW-0560">Oxidoreductase</keyword>
<dbReference type="AlphaFoldDB" id="A0A134B1T6"/>
<keyword evidence="6" id="KW-1015">Disulfide bond</keyword>
<dbReference type="InterPro" id="IPR023753">
    <property type="entry name" value="FAD/NAD-binding_dom"/>
</dbReference>
<dbReference type="STRING" id="322095.HMPREF3185_01903"/>
<feature type="binding site" evidence="9">
    <location>
        <position position="54"/>
    </location>
    <ligand>
        <name>FAD</name>
        <dbReference type="ChEBI" id="CHEBI:57692"/>
    </ligand>
</feature>
<evidence type="ECO:0000256" key="11">
    <source>
        <dbReference type="RuleBase" id="RU003691"/>
    </source>
</evidence>
<dbReference type="PANTHER" id="PTHR43014:SF4">
    <property type="entry name" value="PYRIDINE NUCLEOTIDE-DISULFIDE OXIDOREDUCTASE RCLA-RELATED"/>
    <property type="match status" value="1"/>
</dbReference>
<evidence type="ECO:0000256" key="9">
    <source>
        <dbReference type="PIRSR" id="PIRSR000350-3"/>
    </source>
</evidence>
<evidence type="ECO:0000256" key="4">
    <source>
        <dbReference type="ARBA" id="ARBA00022857"/>
    </source>
</evidence>
<comment type="caution">
    <text evidence="14">The sequence shown here is derived from an EMBL/GenBank/DDBJ whole genome shotgun (WGS) entry which is preliminary data.</text>
</comment>
<dbReference type="GO" id="GO:0050660">
    <property type="term" value="F:flavin adenine dinucleotide binding"/>
    <property type="evidence" value="ECO:0007669"/>
    <property type="project" value="TreeGrafter"/>
</dbReference>
<dbReference type="PROSITE" id="PS00076">
    <property type="entry name" value="PYRIDINE_REDOX_1"/>
    <property type="match status" value="1"/>
</dbReference>
<evidence type="ECO:0000256" key="1">
    <source>
        <dbReference type="ARBA" id="ARBA00007532"/>
    </source>
</evidence>
<evidence type="ECO:0000259" key="12">
    <source>
        <dbReference type="Pfam" id="PF02852"/>
    </source>
</evidence>